<keyword evidence="1" id="KW-0677">Repeat</keyword>
<accession>A0AA39GQ29</accession>
<dbReference type="EMBL" id="JAPDFR010000001">
    <property type="protein sequence ID" value="KAK0390688.1"/>
    <property type="molecule type" value="Genomic_DNA"/>
</dbReference>
<dbReference type="Pfam" id="PF24883">
    <property type="entry name" value="NPHP3_N"/>
    <property type="match status" value="1"/>
</dbReference>
<evidence type="ECO:0000256" key="1">
    <source>
        <dbReference type="ARBA" id="ARBA00022737"/>
    </source>
</evidence>
<dbReference type="AlphaFoldDB" id="A0AA39GQ29"/>
<feature type="region of interest" description="Disordered" evidence="2">
    <location>
        <begin position="941"/>
        <end position="995"/>
    </location>
</feature>
<evidence type="ECO:0000256" key="2">
    <source>
        <dbReference type="SAM" id="MobiDB-lite"/>
    </source>
</evidence>
<reference evidence="4" key="1">
    <citation type="submission" date="2022-10" db="EMBL/GenBank/DDBJ databases">
        <title>Determination and structural analysis of whole genome sequence of Sarocladium strictum F4-1.</title>
        <authorList>
            <person name="Hu L."/>
            <person name="Jiang Y."/>
        </authorList>
    </citation>
    <scope>NUCLEOTIDE SEQUENCE</scope>
    <source>
        <strain evidence="4">F4-1</strain>
    </source>
</reference>
<evidence type="ECO:0000313" key="5">
    <source>
        <dbReference type="Proteomes" id="UP001175261"/>
    </source>
</evidence>
<proteinExistence type="predicted"/>
<dbReference type="PANTHER" id="PTHR10039:SF5">
    <property type="entry name" value="NACHT DOMAIN-CONTAINING PROTEIN"/>
    <property type="match status" value="1"/>
</dbReference>
<dbReference type="InterPro" id="IPR056884">
    <property type="entry name" value="NPHP3-like_N"/>
</dbReference>
<protein>
    <recommendedName>
        <fullName evidence="3">Nephrocystin 3-like N-terminal domain-containing protein</fullName>
    </recommendedName>
</protein>
<keyword evidence="5" id="KW-1185">Reference proteome</keyword>
<dbReference type="PANTHER" id="PTHR10039">
    <property type="entry name" value="AMELOGENIN"/>
    <property type="match status" value="1"/>
</dbReference>
<gene>
    <name evidence="4" type="ORF">NLU13_0191</name>
</gene>
<evidence type="ECO:0000313" key="4">
    <source>
        <dbReference type="EMBL" id="KAK0390688.1"/>
    </source>
</evidence>
<feature type="domain" description="Nephrocystin 3-like N-terminal" evidence="3">
    <location>
        <begin position="208"/>
        <end position="362"/>
    </location>
</feature>
<comment type="caution">
    <text evidence="4">The sequence shown here is derived from an EMBL/GenBank/DDBJ whole genome shotgun (WGS) entry which is preliminary data.</text>
</comment>
<dbReference type="Proteomes" id="UP001175261">
    <property type="component" value="Unassembled WGS sequence"/>
</dbReference>
<organism evidence="4 5">
    <name type="scientific">Sarocladium strictum</name>
    <name type="common">Black bundle disease fungus</name>
    <name type="synonym">Acremonium strictum</name>
    <dbReference type="NCBI Taxonomy" id="5046"/>
    <lineage>
        <taxon>Eukaryota</taxon>
        <taxon>Fungi</taxon>
        <taxon>Dikarya</taxon>
        <taxon>Ascomycota</taxon>
        <taxon>Pezizomycotina</taxon>
        <taxon>Sordariomycetes</taxon>
        <taxon>Hypocreomycetidae</taxon>
        <taxon>Hypocreales</taxon>
        <taxon>Sarocladiaceae</taxon>
        <taxon>Sarocladium</taxon>
    </lineage>
</organism>
<sequence>MWAINDVATSCRKHFEKLKLSLDEVLSSNPDGTRWLSFREALEAHLYADEITKIQDESHNFCKILSENFSLIMSFWVEGYKTSYDHFREVTIKRREDIPEHFRSQISDSPQLQTMLRLHNDILNRASKIRVNKLLSLDDVDFCENRFSGLAAAENSVRAEQTIIDSLAFDGYDTQLKAIPNAVDPMFNWVFSSSENPGSPSSGSGLKGWLRKGYGVGVVTGESGCGKSMLMKHLYMQPELDGALYQWSNPLPVIVASHFFSKSGLPLQRSHQGMMQTLLRTLLLQLPGDIGAVHRRKGVVYAERLRDHAWTLDELKDDIAQVLDAHRDVKFCFFIDGVEEYEGDMKELAHWFQSLLMVGNSKLCLSSAGGEIMTSFAVRVERFAIGGNFLRKDLELFLANRLRSQSWLCDHTSETERCELAVAATEKYGNFLWGRIALENLRTRYRPDQSFQDTKRLLSDLPRKPLDLVKHCLQSIPAGLAPSAAYYLLVSLAAKKPPPLPIYHFLNLEQQDPDYALKLDHKALRNSEQNKILHSAHEEIEKRCGSFLHIRKDWRVGFAHVAISDMFANTDISEKLRATASKHTTHLSLGKAYLAYMKTTKLSWGRPTFSYAWLKIPSYSTIFGEFLDIAREVDKDMYPLLDNWEKGFLKKSQTDQSQLDEGDRVHANPCQHFRRPILDALLRGYLGYKLRRHPKYLDTNDQKMGQIPALSLVLTAMFNAHPHRRKEHRKMLQCLLQNKSDPNQFYSEGRPTFTPWTKFLSLALRPTELNWALHSHLFKYFLTNQANPNSPVWFNRPPIFGAQGRHLAAWVAIMCAMSEALRSNPPLLKEADKQACLAIIEGLYVAGASAQYHPACRFIDEPDPCVDVAWAEELILYVLDGANANTMCSQTLQAGMTETILSILIRSGHEVSWSWGVVQRYLSPESVGKIKGRLVRESKMRENDTALVNGNSNSVKRSSEDTVADSETSSKRARSETEDETMTLAMSMRMEADPV</sequence>
<feature type="compositionally biased region" description="Polar residues" evidence="2">
    <location>
        <begin position="946"/>
        <end position="956"/>
    </location>
</feature>
<evidence type="ECO:0000259" key="3">
    <source>
        <dbReference type="Pfam" id="PF24883"/>
    </source>
</evidence>
<name>A0AA39GQ29_SARSR</name>